<organism evidence="8 9">
    <name type="scientific">Priestia megaterium</name>
    <name type="common">Bacillus megaterium</name>
    <dbReference type="NCBI Taxonomy" id="1404"/>
    <lineage>
        <taxon>Bacteria</taxon>
        <taxon>Bacillati</taxon>
        <taxon>Bacillota</taxon>
        <taxon>Bacilli</taxon>
        <taxon>Bacillales</taxon>
        <taxon>Bacillaceae</taxon>
        <taxon>Priestia</taxon>
    </lineage>
</organism>
<evidence type="ECO:0000256" key="6">
    <source>
        <dbReference type="SAM" id="Phobius"/>
    </source>
</evidence>
<accession>A0A3D8WZW3</accession>
<feature type="domain" description="Histidine kinase/HSP90-like ATPase" evidence="7">
    <location>
        <begin position="308"/>
        <end position="404"/>
    </location>
</feature>
<evidence type="ECO:0000256" key="3">
    <source>
        <dbReference type="ARBA" id="ARBA00022679"/>
    </source>
</evidence>
<dbReference type="SUPFAM" id="SSF55874">
    <property type="entry name" value="ATPase domain of HSP90 chaperone/DNA topoisomerase II/histidine kinase"/>
    <property type="match status" value="1"/>
</dbReference>
<comment type="catalytic activity">
    <reaction evidence="1">
        <text>ATP + protein L-histidine = ADP + protein N-phospho-L-histidine.</text>
        <dbReference type="EC" id="2.7.13.3"/>
    </reaction>
</comment>
<dbReference type="Pfam" id="PF02518">
    <property type="entry name" value="HATPase_c"/>
    <property type="match status" value="1"/>
</dbReference>
<keyword evidence="6" id="KW-1133">Transmembrane helix</keyword>
<dbReference type="GO" id="GO:0046983">
    <property type="term" value="F:protein dimerization activity"/>
    <property type="evidence" value="ECO:0007669"/>
    <property type="project" value="InterPro"/>
</dbReference>
<dbReference type="InterPro" id="IPR003594">
    <property type="entry name" value="HATPase_dom"/>
</dbReference>
<dbReference type="PANTHER" id="PTHR24421:SF55">
    <property type="entry name" value="SENSOR HISTIDINE KINASE YDFH"/>
    <property type="match status" value="1"/>
</dbReference>
<dbReference type="AlphaFoldDB" id="A0A3D8WZW3"/>
<keyword evidence="4 8" id="KW-0418">Kinase</keyword>
<protein>
    <recommendedName>
        <fullName evidence="2">histidine kinase</fullName>
        <ecNumber evidence="2">2.7.13.3</ecNumber>
    </recommendedName>
</protein>
<evidence type="ECO:0000313" key="8">
    <source>
        <dbReference type="EMBL" id="RDZ12478.1"/>
    </source>
</evidence>
<evidence type="ECO:0000313" key="9">
    <source>
        <dbReference type="Proteomes" id="UP000256519"/>
    </source>
</evidence>
<gene>
    <name evidence="8" type="ORF">C3744_17930</name>
</gene>
<dbReference type="Gene3D" id="1.20.5.1930">
    <property type="match status" value="1"/>
</dbReference>
<evidence type="ECO:0000256" key="2">
    <source>
        <dbReference type="ARBA" id="ARBA00012438"/>
    </source>
</evidence>
<keyword evidence="6" id="KW-0812">Transmembrane</keyword>
<feature type="transmembrane region" description="Helical" evidence="6">
    <location>
        <begin position="150"/>
        <end position="172"/>
    </location>
</feature>
<evidence type="ECO:0000259" key="7">
    <source>
        <dbReference type="SMART" id="SM00387"/>
    </source>
</evidence>
<dbReference type="PANTHER" id="PTHR24421">
    <property type="entry name" value="NITRATE/NITRITE SENSOR PROTEIN NARX-RELATED"/>
    <property type="match status" value="1"/>
</dbReference>
<keyword evidence="3" id="KW-0808">Transferase</keyword>
<evidence type="ECO:0000256" key="4">
    <source>
        <dbReference type="ARBA" id="ARBA00022777"/>
    </source>
</evidence>
<reference evidence="8 9" key="1">
    <citation type="journal article" date="2018" name="Appl. Environ. Microbiol.">
        <title>Antimicrobial susceptibility testing and tentative epidemiological cut-off values of five Bacillus species relevant for use as animal feed additives or for plant protection.</title>
        <authorList>
            <person name="Agerso Y."/>
            <person name="Stuer-Lauridsen B."/>
            <person name="Bjerre K."/>
            <person name="Jensen M.G."/>
            <person name="Johansen E."/>
            <person name="Bennedsen M."/>
            <person name="Brockmann E."/>
            <person name="Nielsen B."/>
        </authorList>
    </citation>
    <scope>NUCLEOTIDE SEQUENCE [LARGE SCALE GENOMIC DNA]</scope>
    <source>
        <strain evidence="8 9">CHCC20162</strain>
    </source>
</reference>
<dbReference type="Pfam" id="PF07730">
    <property type="entry name" value="HisKA_3"/>
    <property type="match status" value="1"/>
</dbReference>
<proteinExistence type="predicted"/>
<comment type="caution">
    <text evidence="8">The sequence shown here is derived from an EMBL/GenBank/DDBJ whole genome shotgun (WGS) entry which is preliminary data.</text>
</comment>
<dbReference type="InterPro" id="IPR011712">
    <property type="entry name" value="Sig_transdc_His_kin_sub3_dim/P"/>
</dbReference>
<evidence type="ECO:0000256" key="1">
    <source>
        <dbReference type="ARBA" id="ARBA00000085"/>
    </source>
</evidence>
<sequence length="406" mass="45738">MGKMDSLHTPPISKIPYDSEQSFAGRLPIFTWLLLTYSATMILQTLAHPMLLNSLLFTFLFSLYFVLNSFINVFKMFRPWVYILVQGGLAFLCGLVMPDGFQPTLIGLYSLLIGQSVGVYYQISKVVMVSLFCILLMCVATILMGHLHLLVIYLMIMLPLIISIVGYAVMFFRQVQARVRIQTSLHELELAHQKVEQLTLTNERQRMARDLHDTLAQGLAGLIMQLEAINAHLNNDNVKRGQEIVQQAMERARVALADARSAIDDLRAQSGEDIGFIESVEKEVQRFRSTTGINCVLIADAIMPLSPMFVEHTKHIISEGLTNIARHSQAQHAWITVKEKMNSILYLEIKDDGIGFDSKKIGKQVGHYGLIGMQERVRILKGTIHVQSKTQEGTIIQIEVPIQKGE</sequence>
<keyword evidence="6" id="KW-0472">Membrane</keyword>
<name>A0A3D8WZW3_PRIMG</name>
<keyword evidence="5" id="KW-0902">Two-component regulatory system</keyword>
<evidence type="ECO:0000256" key="5">
    <source>
        <dbReference type="ARBA" id="ARBA00023012"/>
    </source>
</evidence>
<dbReference type="EMBL" id="PQWM01000021">
    <property type="protein sequence ID" value="RDZ12478.1"/>
    <property type="molecule type" value="Genomic_DNA"/>
</dbReference>
<dbReference type="Gene3D" id="3.30.565.10">
    <property type="entry name" value="Histidine kinase-like ATPase, C-terminal domain"/>
    <property type="match status" value="1"/>
</dbReference>
<dbReference type="CDD" id="cd16917">
    <property type="entry name" value="HATPase_UhpB-NarQ-NarX-like"/>
    <property type="match status" value="1"/>
</dbReference>
<feature type="transmembrane region" description="Helical" evidence="6">
    <location>
        <begin position="23"/>
        <end position="44"/>
    </location>
</feature>
<dbReference type="SMART" id="SM00387">
    <property type="entry name" value="HATPase_c"/>
    <property type="match status" value="1"/>
</dbReference>
<dbReference type="EC" id="2.7.13.3" evidence="2"/>
<dbReference type="InterPro" id="IPR036890">
    <property type="entry name" value="HATPase_C_sf"/>
</dbReference>
<feature type="transmembrane region" description="Helical" evidence="6">
    <location>
        <begin position="126"/>
        <end position="144"/>
    </location>
</feature>
<dbReference type="RefSeq" id="WP_116075831.1">
    <property type="nucleotide sequence ID" value="NZ_CP187633.1"/>
</dbReference>
<dbReference type="GO" id="GO:0016020">
    <property type="term" value="C:membrane"/>
    <property type="evidence" value="ECO:0007669"/>
    <property type="project" value="InterPro"/>
</dbReference>
<feature type="transmembrane region" description="Helical" evidence="6">
    <location>
        <begin position="79"/>
        <end position="97"/>
    </location>
</feature>
<dbReference type="Proteomes" id="UP000256519">
    <property type="component" value="Unassembled WGS sequence"/>
</dbReference>
<dbReference type="GO" id="GO:0000155">
    <property type="term" value="F:phosphorelay sensor kinase activity"/>
    <property type="evidence" value="ECO:0007669"/>
    <property type="project" value="InterPro"/>
</dbReference>
<feature type="transmembrane region" description="Helical" evidence="6">
    <location>
        <begin position="50"/>
        <end position="67"/>
    </location>
</feature>
<dbReference type="InterPro" id="IPR050482">
    <property type="entry name" value="Sensor_HK_TwoCompSys"/>
</dbReference>